<dbReference type="AlphaFoldDB" id="A0AAE2CZY7"/>
<feature type="region of interest" description="Disordered" evidence="10">
    <location>
        <begin position="85"/>
        <end position="130"/>
    </location>
</feature>
<evidence type="ECO:0000256" key="1">
    <source>
        <dbReference type="ARBA" id="ARBA00022723"/>
    </source>
</evidence>
<dbReference type="EMBL" id="JACGWO010000001">
    <property type="protein sequence ID" value="KAK4440781.1"/>
    <property type="molecule type" value="Genomic_DNA"/>
</dbReference>
<keyword evidence="7 8" id="KW-0539">Nucleus</keyword>
<reference evidence="12" key="1">
    <citation type="submission" date="2020-06" db="EMBL/GenBank/DDBJ databases">
        <authorList>
            <person name="Li T."/>
            <person name="Hu X."/>
            <person name="Zhang T."/>
            <person name="Song X."/>
            <person name="Zhang H."/>
            <person name="Dai N."/>
            <person name="Sheng W."/>
            <person name="Hou X."/>
            <person name="Wei L."/>
        </authorList>
    </citation>
    <scope>NUCLEOTIDE SEQUENCE</scope>
    <source>
        <strain evidence="12">3651</strain>
        <tissue evidence="12">Leaf</tissue>
    </source>
</reference>
<protein>
    <recommendedName>
        <fullName evidence="9">Dof zinc finger protein</fullName>
    </recommendedName>
</protein>
<feature type="compositionally biased region" description="Low complexity" evidence="10">
    <location>
        <begin position="96"/>
        <end position="108"/>
    </location>
</feature>
<dbReference type="PANTHER" id="PTHR31992">
    <property type="entry name" value="DOF ZINC FINGER PROTEIN DOF1.4-RELATED"/>
    <property type="match status" value="1"/>
</dbReference>
<gene>
    <name evidence="12" type="ORF">Salat_0413000</name>
</gene>
<evidence type="ECO:0000313" key="12">
    <source>
        <dbReference type="EMBL" id="KAK4440781.1"/>
    </source>
</evidence>
<keyword evidence="5 8" id="KW-0238">DNA-binding</keyword>
<dbReference type="InterPro" id="IPR045174">
    <property type="entry name" value="Dof"/>
</dbReference>
<accession>A0AAE2CZY7</accession>
<comment type="caution">
    <text evidence="12">The sequence shown here is derived from an EMBL/GenBank/DDBJ whole genome shotgun (WGS) entry which is preliminary data.</text>
</comment>
<dbReference type="GO" id="GO:0003677">
    <property type="term" value="F:DNA binding"/>
    <property type="evidence" value="ECO:0007669"/>
    <property type="project" value="UniProtKB-UniRule"/>
</dbReference>
<keyword evidence="13" id="KW-1185">Reference proteome</keyword>
<dbReference type="Proteomes" id="UP001293254">
    <property type="component" value="Unassembled WGS sequence"/>
</dbReference>
<evidence type="ECO:0000256" key="7">
    <source>
        <dbReference type="ARBA" id="ARBA00023242"/>
    </source>
</evidence>
<evidence type="ECO:0000256" key="10">
    <source>
        <dbReference type="SAM" id="MobiDB-lite"/>
    </source>
</evidence>
<keyword evidence="6 9" id="KW-0804">Transcription</keyword>
<evidence type="ECO:0000256" key="4">
    <source>
        <dbReference type="ARBA" id="ARBA00023015"/>
    </source>
</evidence>
<reference evidence="12" key="2">
    <citation type="journal article" date="2024" name="Plant">
        <title>Genomic evolution and insights into agronomic trait innovations of Sesamum species.</title>
        <authorList>
            <person name="Miao H."/>
            <person name="Wang L."/>
            <person name="Qu L."/>
            <person name="Liu H."/>
            <person name="Sun Y."/>
            <person name="Le M."/>
            <person name="Wang Q."/>
            <person name="Wei S."/>
            <person name="Zheng Y."/>
            <person name="Lin W."/>
            <person name="Duan Y."/>
            <person name="Cao H."/>
            <person name="Xiong S."/>
            <person name="Wang X."/>
            <person name="Wei L."/>
            <person name="Li C."/>
            <person name="Ma Q."/>
            <person name="Ju M."/>
            <person name="Zhao R."/>
            <person name="Li G."/>
            <person name="Mu C."/>
            <person name="Tian Q."/>
            <person name="Mei H."/>
            <person name="Zhang T."/>
            <person name="Gao T."/>
            <person name="Zhang H."/>
        </authorList>
    </citation>
    <scope>NUCLEOTIDE SEQUENCE</scope>
    <source>
        <strain evidence="12">3651</strain>
    </source>
</reference>
<name>A0AAE2CZY7_9LAMI</name>
<comment type="function">
    <text evidence="9">Transcription factor that binds specifically to a 5'-AA[AG]G-3' consensus core sequence.</text>
</comment>
<dbReference type="PANTHER" id="PTHR31992:SF221">
    <property type="entry name" value="DOF ZINC FINGER PROTEIN DOF3.2-RELATED"/>
    <property type="match status" value="1"/>
</dbReference>
<keyword evidence="1 9" id="KW-0479">Metal-binding</keyword>
<dbReference type="GO" id="GO:0003700">
    <property type="term" value="F:DNA-binding transcription factor activity"/>
    <property type="evidence" value="ECO:0007669"/>
    <property type="project" value="UniProtKB-UniRule"/>
</dbReference>
<proteinExistence type="predicted"/>
<dbReference type="Pfam" id="PF02701">
    <property type="entry name" value="Zn_ribbon_Dof"/>
    <property type="match status" value="1"/>
</dbReference>
<feature type="compositionally biased region" description="Polar residues" evidence="10">
    <location>
        <begin position="118"/>
        <end position="130"/>
    </location>
</feature>
<evidence type="ECO:0000256" key="9">
    <source>
        <dbReference type="RuleBase" id="RU369094"/>
    </source>
</evidence>
<dbReference type="GO" id="GO:0008270">
    <property type="term" value="F:zinc ion binding"/>
    <property type="evidence" value="ECO:0007669"/>
    <property type="project" value="UniProtKB-KW"/>
</dbReference>
<feature type="domain" description="Dof-type" evidence="11">
    <location>
        <begin position="41"/>
        <end position="95"/>
    </location>
</feature>
<keyword evidence="3 9" id="KW-0862">Zinc</keyword>
<comment type="subcellular location">
    <subcellularLocation>
        <location evidence="8 9">Nucleus</location>
    </subcellularLocation>
</comment>
<evidence type="ECO:0000256" key="5">
    <source>
        <dbReference type="ARBA" id="ARBA00023125"/>
    </source>
</evidence>
<evidence type="ECO:0000256" key="6">
    <source>
        <dbReference type="ARBA" id="ARBA00023163"/>
    </source>
</evidence>
<evidence type="ECO:0000256" key="2">
    <source>
        <dbReference type="ARBA" id="ARBA00022771"/>
    </source>
</evidence>
<dbReference type="InterPro" id="IPR003851">
    <property type="entry name" value="Znf_Dof"/>
</dbReference>
<dbReference type="PROSITE" id="PS50884">
    <property type="entry name" value="ZF_DOF_2"/>
    <property type="match status" value="1"/>
</dbReference>
<keyword evidence="4 9" id="KW-0805">Transcription regulation</keyword>
<evidence type="ECO:0000256" key="8">
    <source>
        <dbReference type="PROSITE-ProRule" id="PRU00071"/>
    </source>
</evidence>
<evidence type="ECO:0000259" key="11">
    <source>
        <dbReference type="PROSITE" id="PS50884"/>
    </source>
</evidence>
<dbReference type="PROSITE" id="PS01361">
    <property type="entry name" value="ZF_DOF_1"/>
    <property type="match status" value="1"/>
</dbReference>
<evidence type="ECO:0000313" key="13">
    <source>
        <dbReference type="Proteomes" id="UP001293254"/>
    </source>
</evidence>
<evidence type="ECO:0000256" key="3">
    <source>
        <dbReference type="ARBA" id="ARBA00022833"/>
    </source>
</evidence>
<sequence>MDSSSAQHHHQEMGSQTLESMLVCTKTQQEKKPRPADQQALKCPRCDSTNTKFCYYNNYSLSQPRYFCKSCRRYWTKGGTLRNVPVGGGCRKNKRSSSSSSSSSLSSSKRGQDPPITTLPSPMNPNSLTPYDSNDLSLAIARLQKQSSGQLLGLDDHEFSIWGNPNMPHHHHQSDVLGSNSGLGSSSSGLFDALRSGFLETSAPTNGFQNLYYGGMGNGSLQGMENGGMGISGSQEMGIPFEEFNGGTTASTSTAATTVKQEMCGAAREGESRVLWGFPWQNLGGGDGNTTTTTTDFDSGRLSWNGIGSSNWHGLLNSPLM</sequence>
<dbReference type="GO" id="GO:0005634">
    <property type="term" value="C:nucleus"/>
    <property type="evidence" value="ECO:0007669"/>
    <property type="project" value="UniProtKB-SubCell"/>
</dbReference>
<organism evidence="12 13">
    <name type="scientific">Sesamum alatum</name>
    <dbReference type="NCBI Taxonomy" id="300844"/>
    <lineage>
        <taxon>Eukaryota</taxon>
        <taxon>Viridiplantae</taxon>
        <taxon>Streptophyta</taxon>
        <taxon>Embryophyta</taxon>
        <taxon>Tracheophyta</taxon>
        <taxon>Spermatophyta</taxon>
        <taxon>Magnoliopsida</taxon>
        <taxon>eudicotyledons</taxon>
        <taxon>Gunneridae</taxon>
        <taxon>Pentapetalae</taxon>
        <taxon>asterids</taxon>
        <taxon>lamiids</taxon>
        <taxon>Lamiales</taxon>
        <taxon>Pedaliaceae</taxon>
        <taxon>Sesamum</taxon>
    </lineage>
</organism>
<keyword evidence="2 8" id="KW-0863">Zinc-finger</keyword>